<keyword evidence="9" id="KW-1185">Reference proteome</keyword>
<dbReference type="PANTHER" id="PTHR24567">
    <property type="entry name" value="CRP FAMILY TRANSCRIPTIONAL REGULATORY PROTEIN"/>
    <property type="match status" value="1"/>
</dbReference>
<name>A0A1L8R5L0_9ENTE</name>
<dbReference type="InterPro" id="IPR036388">
    <property type="entry name" value="WH-like_DNA-bd_sf"/>
</dbReference>
<dbReference type="InterPro" id="IPR050397">
    <property type="entry name" value="Env_Response_Regulators"/>
</dbReference>
<feature type="domain" description="Cyclic nucleotide-binding" evidence="4">
    <location>
        <begin position="18"/>
        <end position="120"/>
    </location>
</feature>
<dbReference type="EMBL" id="LHUG01000006">
    <property type="protein sequence ID" value="PAB00535.1"/>
    <property type="molecule type" value="Genomic_DNA"/>
</dbReference>
<dbReference type="SUPFAM" id="SSF51206">
    <property type="entry name" value="cAMP-binding domain-like"/>
    <property type="match status" value="1"/>
</dbReference>
<evidence type="ECO:0000259" key="4">
    <source>
        <dbReference type="PROSITE" id="PS50042"/>
    </source>
</evidence>
<keyword evidence="1" id="KW-0805">Transcription regulation</keyword>
<protein>
    <submittedName>
        <fullName evidence="7">Cyclic nucleotide-binding protein</fullName>
    </submittedName>
    <submittedName>
        <fullName evidence="6">Transcriptional regulator</fullName>
    </submittedName>
</protein>
<dbReference type="InterPro" id="IPR018490">
    <property type="entry name" value="cNMP-bd_dom_sf"/>
</dbReference>
<dbReference type="STRING" id="317010.RU96_GL000443"/>
<dbReference type="GO" id="GO:0003677">
    <property type="term" value="F:DNA binding"/>
    <property type="evidence" value="ECO:0007669"/>
    <property type="project" value="UniProtKB-KW"/>
</dbReference>
<dbReference type="InterPro" id="IPR014710">
    <property type="entry name" value="RmlC-like_jellyroll"/>
</dbReference>
<accession>A0A1L8R5L0</accession>
<dbReference type="PANTHER" id="PTHR24567:SF74">
    <property type="entry name" value="HTH-TYPE TRANSCRIPTIONAL REGULATOR ARCR"/>
    <property type="match status" value="1"/>
</dbReference>
<dbReference type="Gene3D" id="1.10.10.10">
    <property type="entry name" value="Winged helix-like DNA-binding domain superfamily/Winged helix DNA-binding domain"/>
    <property type="match status" value="1"/>
</dbReference>
<dbReference type="EMBL" id="JXKG01000011">
    <property type="protein sequence ID" value="OJG15043.1"/>
    <property type="molecule type" value="Genomic_DNA"/>
</dbReference>
<dbReference type="AlphaFoldDB" id="A0A1L8R5L0"/>
<proteinExistence type="predicted"/>
<dbReference type="GO" id="GO:0005829">
    <property type="term" value="C:cytosol"/>
    <property type="evidence" value="ECO:0007669"/>
    <property type="project" value="TreeGrafter"/>
</dbReference>
<dbReference type="GO" id="GO:0003700">
    <property type="term" value="F:DNA-binding transcription factor activity"/>
    <property type="evidence" value="ECO:0007669"/>
    <property type="project" value="TreeGrafter"/>
</dbReference>
<evidence type="ECO:0000313" key="6">
    <source>
        <dbReference type="EMBL" id="OJG15043.1"/>
    </source>
</evidence>
<gene>
    <name evidence="7" type="ORF">AKL21_08570</name>
    <name evidence="6" type="ORF">RU96_GL000443</name>
</gene>
<reference evidence="7 9" key="2">
    <citation type="submission" date="2015-08" db="EMBL/GenBank/DDBJ databases">
        <title>Enterococcus genome sequence.</title>
        <authorList>
            <person name="Acedo J.Z."/>
            <person name="Vederas J.C."/>
        </authorList>
    </citation>
    <scope>NUCLEOTIDE SEQUENCE [LARGE SCALE GENOMIC DNA]</scope>
    <source>
        <strain evidence="7 9">49</strain>
    </source>
</reference>
<dbReference type="InterPro" id="IPR036390">
    <property type="entry name" value="WH_DNA-bd_sf"/>
</dbReference>
<reference evidence="6 8" key="1">
    <citation type="submission" date="2014-12" db="EMBL/GenBank/DDBJ databases">
        <title>Draft genome sequences of 29 type strains of Enterococci.</title>
        <authorList>
            <person name="Zhong Z."/>
            <person name="Sun Z."/>
            <person name="Liu W."/>
            <person name="Zhang W."/>
            <person name="Zhang H."/>
        </authorList>
    </citation>
    <scope>NUCLEOTIDE SEQUENCE [LARGE SCALE GENOMIC DNA]</scope>
    <source>
        <strain evidence="6 8">DSM 21207</strain>
    </source>
</reference>
<dbReference type="Pfam" id="PF00027">
    <property type="entry name" value="cNMP_binding"/>
    <property type="match status" value="1"/>
</dbReference>
<keyword evidence="2" id="KW-0238">DNA-binding</keyword>
<evidence type="ECO:0000256" key="3">
    <source>
        <dbReference type="ARBA" id="ARBA00023163"/>
    </source>
</evidence>
<organism evidence="6 8">
    <name type="scientific">Enterococcus canintestini</name>
    <dbReference type="NCBI Taxonomy" id="317010"/>
    <lineage>
        <taxon>Bacteria</taxon>
        <taxon>Bacillati</taxon>
        <taxon>Bacillota</taxon>
        <taxon>Bacilli</taxon>
        <taxon>Lactobacillales</taxon>
        <taxon>Enterococcaceae</taxon>
        <taxon>Enterococcus</taxon>
    </lineage>
</organism>
<evidence type="ECO:0000256" key="1">
    <source>
        <dbReference type="ARBA" id="ARBA00023015"/>
    </source>
</evidence>
<dbReference type="InterPro" id="IPR000595">
    <property type="entry name" value="cNMP-bd_dom"/>
</dbReference>
<evidence type="ECO:0000313" key="7">
    <source>
        <dbReference type="EMBL" id="PAB00535.1"/>
    </source>
</evidence>
<sequence length="228" mass="26821">MYADKVDYQFSRLRYQADFENLTEDEFQLLKANVLLRSYKKGQVLFDEGDARDRLYYVVEGLVRIERYDESATYYYYDYVSNNSVFPLGGMFEAEVYTHSAQALTDIETFYFPTQIYEQICQKNNKQLLYLIKKQNKIIESHQLRLQTGLTSNAHDRVTQNLYILKRELGHQESKSKTTIPFPITLKELAVNSGTTRETAGQVIKKLKEKGLIDYDKKIFTFYEKAIK</sequence>
<keyword evidence="3" id="KW-0804">Transcription</keyword>
<dbReference type="SUPFAM" id="SSF46785">
    <property type="entry name" value="Winged helix' DNA-binding domain"/>
    <property type="match status" value="1"/>
</dbReference>
<dbReference type="Gene3D" id="2.60.120.10">
    <property type="entry name" value="Jelly Rolls"/>
    <property type="match status" value="1"/>
</dbReference>
<dbReference type="CDD" id="cd00038">
    <property type="entry name" value="CAP_ED"/>
    <property type="match status" value="1"/>
</dbReference>
<dbReference type="PROSITE" id="PS50042">
    <property type="entry name" value="CNMP_BINDING_3"/>
    <property type="match status" value="1"/>
</dbReference>
<dbReference type="Proteomes" id="UP000216797">
    <property type="component" value="Unassembled WGS sequence"/>
</dbReference>
<evidence type="ECO:0000313" key="9">
    <source>
        <dbReference type="Proteomes" id="UP000216797"/>
    </source>
</evidence>
<dbReference type="InterPro" id="IPR012318">
    <property type="entry name" value="HTH_CRP"/>
</dbReference>
<feature type="domain" description="HTH crp-type" evidence="5">
    <location>
        <begin position="152"/>
        <end position="226"/>
    </location>
</feature>
<dbReference type="PROSITE" id="PS51063">
    <property type="entry name" value="HTH_CRP_2"/>
    <property type="match status" value="1"/>
</dbReference>
<evidence type="ECO:0000256" key="2">
    <source>
        <dbReference type="ARBA" id="ARBA00023125"/>
    </source>
</evidence>
<dbReference type="OrthoDB" id="9810708at2"/>
<dbReference type="Proteomes" id="UP000182835">
    <property type="component" value="Unassembled WGS sequence"/>
</dbReference>
<dbReference type="Pfam" id="PF13545">
    <property type="entry name" value="HTH_Crp_2"/>
    <property type="match status" value="1"/>
</dbReference>
<evidence type="ECO:0000259" key="5">
    <source>
        <dbReference type="PROSITE" id="PS51063"/>
    </source>
</evidence>
<comment type="caution">
    <text evidence="6">The sequence shown here is derived from an EMBL/GenBank/DDBJ whole genome shotgun (WGS) entry which is preliminary data.</text>
</comment>
<dbReference type="RefSeq" id="WP_071864985.1">
    <property type="nucleotide sequence ID" value="NZ_JBHLVQ010000012.1"/>
</dbReference>
<evidence type="ECO:0000313" key="8">
    <source>
        <dbReference type="Proteomes" id="UP000182835"/>
    </source>
</evidence>